<evidence type="ECO:0000313" key="5">
    <source>
        <dbReference type="EMBL" id="KAG5166984.1"/>
    </source>
</evidence>
<sequence>MLSFPLLRAHVLLGLLFLLPNLVENTAATSPGSDPIVKLNYGAFQGSVVGNVESFLGMPFAAPPVGNLRFAPPHPPVAFRGVHQATTFGAACFQQAANASVFPGSLVPTIAGLISTGAPNPSVISEDCLFINVVRPVGTQPGKKLPVVFWIYGGGFQNGDTSLYPGSNIVSRSIALNEPVVYVSANYRLSALGWLASKEVQAAGLGNIGLRDQRFALKWVQKYITAFGGDPRRVTIWGESAGALSVGTHLIINDGNPEGLFHAAVMQSGSPYLMLDIADKQPIFDQLVANSGCTGSPDPIACMRAVPFDQFSTAMNLSPNLFSFSSLSLAWQPTIDGDLIKRDPQISLQKGLYAKVPILSGDCDDEGTFFSFANANITTNEDFLSYMQSNYFRGILSDEQLAAVGEAYPDDVTQGSPFDTGTANALTPQYKRLAAIQGDWSFQAPRRFLLETTSKTQPTFAFLYKRNKTSTALGSFHGTDIPEFYGAGPSPDLVGADAIINFANTGNPSLPKNPKSLLSSVNWKQWGSSKTNPPMLTFTDPIPSIAITSDTFRLQQMALLTQISLQIANTSAQP</sequence>
<dbReference type="PANTHER" id="PTHR11559">
    <property type="entry name" value="CARBOXYLESTERASE"/>
    <property type="match status" value="1"/>
</dbReference>
<evidence type="ECO:0000256" key="3">
    <source>
        <dbReference type="RuleBase" id="RU361235"/>
    </source>
</evidence>
<protein>
    <recommendedName>
        <fullName evidence="3">Carboxylic ester hydrolase</fullName>
        <ecNumber evidence="3">3.1.1.-</ecNumber>
    </recommendedName>
</protein>
<dbReference type="InterPro" id="IPR019819">
    <property type="entry name" value="Carboxylesterase_B_CS"/>
</dbReference>
<comment type="similarity">
    <text evidence="1 3">Belongs to the type-B carboxylesterase/lipase family.</text>
</comment>
<dbReference type="EMBL" id="JAFIQS010000007">
    <property type="protein sequence ID" value="KAG5166984.1"/>
    <property type="molecule type" value="Genomic_DNA"/>
</dbReference>
<dbReference type="InterPro" id="IPR019826">
    <property type="entry name" value="Carboxylesterase_B_AS"/>
</dbReference>
<comment type="caution">
    <text evidence="5">The sequence shown here is derived from an EMBL/GenBank/DDBJ whole genome shotgun (WGS) entry which is preliminary data.</text>
</comment>
<evidence type="ECO:0000256" key="2">
    <source>
        <dbReference type="ARBA" id="ARBA00022801"/>
    </source>
</evidence>
<dbReference type="GO" id="GO:0016787">
    <property type="term" value="F:hydrolase activity"/>
    <property type="evidence" value="ECO:0007669"/>
    <property type="project" value="UniProtKB-KW"/>
</dbReference>
<dbReference type="InterPro" id="IPR029058">
    <property type="entry name" value="AB_hydrolase_fold"/>
</dbReference>
<name>A0A8H8CJF2_PSICU</name>
<dbReference type="PROSITE" id="PS00941">
    <property type="entry name" value="CARBOXYLESTERASE_B_2"/>
    <property type="match status" value="1"/>
</dbReference>
<keyword evidence="3" id="KW-0732">Signal</keyword>
<reference evidence="5" key="1">
    <citation type="submission" date="2021-02" db="EMBL/GenBank/DDBJ databases">
        <title>Psilocybe cubensis genome.</title>
        <authorList>
            <person name="Mckernan K.J."/>
            <person name="Crawford S."/>
            <person name="Trippe A."/>
            <person name="Kane L.T."/>
            <person name="Mclaughlin S."/>
        </authorList>
    </citation>
    <scope>NUCLEOTIDE SEQUENCE [LARGE SCALE GENOMIC DNA]</scope>
    <source>
        <strain evidence="5">MGC-MH-2018</strain>
    </source>
</reference>
<dbReference type="EC" id="3.1.1.-" evidence="3"/>
<organism evidence="5">
    <name type="scientific">Psilocybe cubensis</name>
    <name type="common">Psychedelic mushroom</name>
    <name type="synonym">Stropharia cubensis</name>
    <dbReference type="NCBI Taxonomy" id="181762"/>
    <lineage>
        <taxon>Eukaryota</taxon>
        <taxon>Fungi</taxon>
        <taxon>Dikarya</taxon>
        <taxon>Basidiomycota</taxon>
        <taxon>Agaricomycotina</taxon>
        <taxon>Agaricomycetes</taxon>
        <taxon>Agaricomycetidae</taxon>
        <taxon>Agaricales</taxon>
        <taxon>Agaricineae</taxon>
        <taxon>Strophariaceae</taxon>
        <taxon>Psilocybe</taxon>
    </lineage>
</organism>
<evidence type="ECO:0000256" key="1">
    <source>
        <dbReference type="ARBA" id="ARBA00005964"/>
    </source>
</evidence>
<feature type="domain" description="Carboxylesterase type B" evidence="4">
    <location>
        <begin position="34"/>
        <end position="536"/>
    </location>
</feature>
<dbReference type="Gene3D" id="3.40.50.1820">
    <property type="entry name" value="alpha/beta hydrolase"/>
    <property type="match status" value="1"/>
</dbReference>
<dbReference type="SUPFAM" id="SSF53474">
    <property type="entry name" value="alpha/beta-Hydrolases"/>
    <property type="match status" value="1"/>
</dbReference>
<gene>
    <name evidence="5" type="ORF">JR316_007321</name>
</gene>
<dbReference type="InterPro" id="IPR002018">
    <property type="entry name" value="CarbesteraseB"/>
</dbReference>
<dbReference type="AlphaFoldDB" id="A0A8H8CJF2"/>
<proteinExistence type="inferred from homology"/>
<feature type="signal peptide" evidence="3">
    <location>
        <begin position="1"/>
        <end position="28"/>
    </location>
</feature>
<dbReference type="InterPro" id="IPR050309">
    <property type="entry name" value="Type-B_Carboxylest/Lipase"/>
</dbReference>
<keyword evidence="2 3" id="KW-0378">Hydrolase</keyword>
<dbReference type="PROSITE" id="PS00122">
    <property type="entry name" value="CARBOXYLESTERASE_B_1"/>
    <property type="match status" value="1"/>
</dbReference>
<dbReference type="OrthoDB" id="408631at2759"/>
<feature type="chain" id="PRO_5034923184" description="Carboxylic ester hydrolase" evidence="3">
    <location>
        <begin position="29"/>
        <end position="574"/>
    </location>
</feature>
<dbReference type="Pfam" id="PF00135">
    <property type="entry name" value="COesterase"/>
    <property type="match status" value="1"/>
</dbReference>
<evidence type="ECO:0000259" key="4">
    <source>
        <dbReference type="Pfam" id="PF00135"/>
    </source>
</evidence>
<accession>A0A8H8CJF2</accession>